<dbReference type="PANTHER" id="PTHR43358:SF4">
    <property type="entry name" value="ALPHA_BETA HYDROLASE FOLD-1 DOMAIN-CONTAINING PROTEIN"/>
    <property type="match status" value="1"/>
</dbReference>
<evidence type="ECO:0000313" key="3">
    <source>
        <dbReference type="EMBL" id="AYG01488.1"/>
    </source>
</evidence>
<dbReference type="Pfam" id="PF12146">
    <property type="entry name" value="Hydrolase_4"/>
    <property type="match status" value="1"/>
</dbReference>
<dbReference type="RefSeq" id="WP_120772859.1">
    <property type="nucleotide sequence ID" value="NZ_CP032627.1"/>
</dbReference>
<keyword evidence="3" id="KW-0378">Hydrolase</keyword>
<organism evidence="3 4">
    <name type="scientific">Lactococcus allomyrinae</name>
    <dbReference type="NCBI Taxonomy" id="2419773"/>
    <lineage>
        <taxon>Bacteria</taxon>
        <taxon>Bacillati</taxon>
        <taxon>Bacillota</taxon>
        <taxon>Bacilli</taxon>
        <taxon>Lactobacillales</taxon>
        <taxon>Streptococcaceae</taxon>
        <taxon>Lactococcus</taxon>
    </lineage>
</organism>
<feature type="transmembrane region" description="Helical" evidence="1">
    <location>
        <begin position="12"/>
        <end position="32"/>
    </location>
</feature>
<dbReference type="OrthoDB" id="9776685at2"/>
<accession>A0A387BFW7</accession>
<dbReference type="SUPFAM" id="SSF53474">
    <property type="entry name" value="alpha/beta-Hydrolases"/>
    <property type="match status" value="1"/>
</dbReference>
<keyword evidence="1" id="KW-0812">Transmembrane</keyword>
<dbReference type="Gene3D" id="3.40.50.1820">
    <property type="entry name" value="alpha/beta hydrolase"/>
    <property type="match status" value="1"/>
</dbReference>
<name>A0A387BFW7_9LACT</name>
<gene>
    <name evidence="3" type="ORF">D7I46_10685</name>
</gene>
<dbReference type="PANTHER" id="PTHR43358">
    <property type="entry name" value="ALPHA/BETA-HYDROLASE"/>
    <property type="match status" value="1"/>
</dbReference>
<dbReference type="Proteomes" id="UP000269374">
    <property type="component" value="Chromosome"/>
</dbReference>
<keyword evidence="1" id="KW-1133">Transmembrane helix</keyword>
<evidence type="ECO:0000313" key="4">
    <source>
        <dbReference type="Proteomes" id="UP000269374"/>
    </source>
</evidence>
<dbReference type="AlphaFoldDB" id="A0A387BFW7"/>
<dbReference type="InterPro" id="IPR029058">
    <property type="entry name" value="AB_hydrolase_fold"/>
</dbReference>
<dbReference type="KEGG" id="lact:D7I46_10685"/>
<keyword evidence="1" id="KW-0472">Membrane</keyword>
<sequence length="316" mass="35671">MKKLTKKRIWQWLIGIFALLIIADIGATLYFYRVACVRNDSPISQVKTTSPNYALVKNFNMLPKTTVTIENDKLKLDAWYVPANKATDKTVIVVHGFRQDKTAMRQYGELFHQLGYNVLMPDNRGAGQSQGNFISFGFHDKYDVIAWANYLTNKNPQSDITLYGLSMGASTVMMASGEKTLPKTVKSIIEDCGYDNAWDEITYQGKVGYNVPAFPLVYSVSLESKIRQGWFFQEASATKSLAKDKLPILFIHGSKDTYVPTRMVYDNYKAVKSNVPKKLLIVKGAAHAKSFETNPTLYRSTISKFMNEYNPISTGQ</sequence>
<keyword evidence="4" id="KW-1185">Reference proteome</keyword>
<proteinExistence type="predicted"/>
<dbReference type="GO" id="GO:0016787">
    <property type="term" value="F:hydrolase activity"/>
    <property type="evidence" value="ECO:0007669"/>
    <property type="project" value="UniProtKB-KW"/>
</dbReference>
<dbReference type="InterPro" id="IPR052920">
    <property type="entry name" value="DNA-binding_regulatory"/>
</dbReference>
<feature type="domain" description="Serine aminopeptidase S33" evidence="2">
    <location>
        <begin position="87"/>
        <end position="176"/>
    </location>
</feature>
<evidence type="ECO:0000256" key="1">
    <source>
        <dbReference type="SAM" id="Phobius"/>
    </source>
</evidence>
<protein>
    <submittedName>
        <fullName evidence="3">Alpha/beta hydrolase</fullName>
    </submittedName>
</protein>
<evidence type="ECO:0000259" key="2">
    <source>
        <dbReference type="Pfam" id="PF12146"/>
    </source>
</evidence>
<dbReference type="EMBL" id="CP032627">
    <property type="protein sequence ID" value="AYG01488.1"/>
    <property type="molecule type" value="Genomic_DNA"/>
</dbReference>
<dbReference type="InterPro" id="IPR022742">
    <property type="entry name" value="Hydrolase_4"/>
</dbReference>
<reference evidence="3 4" key="1">
    <citation type="submission" date="2018-09" db="EMBL/GenBank/DDBJ databases">
        <title>Genome sequencing of strain 1JSPR-7.</title>
        <authorList>
            <person name="Heo J."/>
            <person name="Kim S.-J."/>
            <person name="Kwon S.-W."/>
        </authorList>
    </citation>
    <scope>NUCLEOTIDE SEQUENCE [LARGE SCALE GENOMIC DNA]</scope>
    <source>
        <strain evidence="3 4">1JSPR-7</strain>
    </source>
</reference>